<keyword evidence="1" id="KW-1133">Transmembrane helix</keyword>
<protein>
    <submittedName>
        <fullName evidence="2">UPF0481 protein</fullName>
    </submittedName>
</protein>
<evidence type="ECO:0000313" key="2">
    <source>
        <dbReference type="EMBL" id="KAK1292897.1"/>
    </source>
</evidence>
<gene>
    <name evidence="2" type="ORF">QJS10_CPB17g01111</name>
</gene>
<dbReference type="SUPFAM" id="SSF50729">
    <property type="entry name" value="PH domain-like"/>
    <property type="match status" value="1"/>
</dbReference>
<evidence type="ECO:0000256" key="1">
    <source>
        <dbReference type="SAM" id="Phobius"/>
    </source>
</evidence>
<accession>A0AAV9CXL8</accession>
<comment type="caution">
    <text evidence="2">The sequence shown here is derived from an EMBL/GenBank/DDBJ whole genome shotgun (WGS) entry which is preliminary data.</text>
</comment>
<proteinExistence type="predicted"/>
<dbReference type="InterPro" id="IPR011993">
    <property type="entry name" value="PH-like_dom_sf"/>
</dbReference>
<dbReference type="Pfam" id="PF03140">
    <property type="entry name" value="DUF247"/>
    <property type="match status" value="1"/>
</dbReference>
<dbReference type="EMBL" id="JAUJYO010000017">
    <property type="protein sequence ID" value="KAK1292897.1"/>
    <property type="molecule type" value="Genomic_DNA"/>
</dbReference>
<dbReference type="InterPro" id="IPR004158">
    <property type="entry name" value="DUF247_pln"/>
</dbReference>
<name>A0AAV9CXL8_ACOCL</name>
<reference evidence="2" key="2">
    <citation type="submission" date="2023-06" db="EMBL/GenBank/DDBJ databases">
        <authorList>
            <person name="Ma L."/>
            <person name="Liu K.-W."/>
            <person name="Li Z."/>
            <person name="Hsiao Y.-Y."/>
            <person name="Qi Y."/>
            <person name="Fu T."/>
            <person name="Tang G."/>
            <person name="Zhang D."/>
            <person name="Sun W.-H."/>
            <person name="Liu D.-K."/>
            <person name="Li Y."/>
            <person name="Chen G.-Z."/>
            <person name="Liu X.-D."/>
            <person name="Liao X.-Y."/>
            <person name="Jiang Y.-T."/>
            <person name="Yu X."/>
            <person name="Hao Y."/>
            <person name="Huang J."/>
            <person name="Zhao X.-W."/>
            <person name="Ke S."/>
            <person name="Chen Y.-Y."/>
            <person name="Wu W.-L."/>
            <person name="Hsu J.-L."/>
            <person name="Lin Y.-F."/>
            <person name="Huang M.-D."/>
            <person name="Li C.-Y."/>
            <person name="Huang L."/>
            <person name="Wang Z.-W."/>
            <person name="Zhao X."/>
            <person name="Zhong W.-Y."/>
            <person name="Peng D.-H."/>
            <person name="Ahmad S."/>
            <person name="Lan S."/>
            <person name="Zhang J.-S."/>
            <person name="Tsai W.-C."/>
            <person name="Van De Peer Y."/>
            <person name="Liu Z.-J."/>
        </authorList>
    </citation>
    <scope>NUCLEOTIDE SEQUENCE</scope>
    <source>
        <strain evidence="2">CP</strain>
        <tissue evidence="2">Leaves</tissue>
    </source>
</reference>
<dbReference type="AlphaFoldDB" id="A0AAV9CXL8"/>
<dbReference type="Proteomes" id="UP001180020">
    <property type="component" value="Unassembled WGS sequence"/>
</dbReference>
<sequence>MGAQGKDHGGSKSILRVKFYRLTADGKWDDQGTGLVTVDYVERSENLGLLVFDEDNHDPLLMHHISSDDIYRRQDDVESGPRLAAEVLSTSGALQSNDDTYHVISSELRELPPVELSSLHLLLKTVVEGVEGGVVDQIRVTELILKDQYFFPKLIDLFRISEDLENLDALHMLFKLVKGITLLSSHCEQPQIPTNSRCHSLLANLKQKISELISTKIKSTSEPLWSLQRMRTATEIQEAGVKLVGKSNCSIQDASFEHGVLQISTLFIDDSTTPHLRNLIAFEQCYPETDLAFSYFSLLMEFLINTPADVKVLRDAKIFTVLMCDEEEVAQVFSRMCREVWYSNDNNRLLEVYREVNKYCDLRRNRWRAMLVRNYFNSPWSFISVVAAVVLLILTVLQTFYTMFGYYHPPSA</sequence>
<evidence type="ECO:0000313" key="3">
    <source>
        <dbReference type="Proteomes" id="UP001180020"/>
    </source>
</evidence>
<dbReference type="PANTHER" id="PTHR31170:SF25">
    <property type="entry name" value="BNAA09G04570D PROTEIN"/>
    <property type="match status" value="1"/>
</dbReference>
<organism evidence="2 3">
    <name type="scientific">Acorus calamus</name>
    <name type="common">Sweet flag</name>
    <dbReference type="NCBI Taxonomy" id="4465"/>
    <lineage>
        <taxon>Eukaryota</taxon>
        <taxon>Viridiplantae</taxon>
        <taxon>Streptophyta</taxon>
        <taxon>Embryophyta</taxon>
        <taxon>Tracheophyta</taxon>
        <taxon>Spermatophyta</taxon>
        <taxon>Magnoliopsida</taxon>
        <taxon>Liliopsida</taxon>
        <taxon>Acoraceae</taxon>
        <taxon>Acorus</taxon>
    </lineage>
</organism>
<dbReference type="Gene3D" id="2.30.29.30">
    <property type="entry name" value="Pleckstrin-homology domain (PH domain)/Phosphotyrosine-binding domain (PTB)"/>
    <property type="match status" value="1"/>
</dbReference>
<dbReference type="PANTHER" id="PTHR31170">
    <property type="entry name" value="BNAC04G53230D PROTEIN"/>
    <property type="match status" value="1"/>
</dbReference>
<feature type="transmembrane region" description="Helical" evidence="1">
    <location>
        <begin position="380"/>
        <end position="407"/>
    </location>
</feature>
<reference evidence="2" key="1">
    <citation type="journal article" date="2023" name="Nat. Commun.">
        <title>Diploid and tetraploid genomes of Acorus and the evolution of monocots.</title>
        <authorList>
            <person name="Ma L."/>
            <person name="Liu K.W."/>
            <person name="Li Z."/>
            <person name="Hsiao Y.Y."/>
            <person name="Qi Y."/>
            <person name="Fu T."/>
            <person name="Tang G.D."/>
            <person name="Zhang D."/>
            <person name="Sun W.H."/>
            <person name="Liu D.K."/>
            <person name="Li Y."/>
            <person name="Chen G.Z."/>
            <person name="Liu X.D."/>
            <person name="Liao X.Y."/>
            <person name="Jiang Y.T."/>
            <person name="Yu X."/>
            <person name="Hao Y."/>
            <person name="Huang J."/>
            <person name="Zhao X.W."/>
            <person name="Ke S."/>
            <person name="Chen Y.Y."/>
            <person name="Wu W.L."/>
            <person name="Hsu J.L."/>
            <person name="Lin Y.F."/>
            <person name="Huang M.D."/>
            <person name="Li C.Y."/>
            <person name="Huang L."/>
            <person name="Wang Z.W."/>
            <person name="Zhao X."/>
            <person name="Zhong W.Y."/>
            <person name="Peng D.H."/>
            <person name="Ahmad S."/>
            <person name="Lan S."/>
            <person name="Zhang J.S."/>
            <person name="Tsai W.C."/>
            <person name="Van de Peer Y."/>
            <person name="Liu Z.J."/>
        </authorList>
    </citation>
    <scope>NUCLEOTIDE SEQUENCE</scope>
    <source>
        <strain evidence="2">CP</strain>
    </source>
</reference>
<keyword evidence="1" id="KW-0472">Membrane</keyword>
<keyword evidence="1" id="KW-0812">Transmembrane</keyword>
<keyword evidence="3" id="KW-1185">Reference proteome</keyword>